<dbReference type="InterPro" id="IPR003734">
    <property type="entry name" value="DUF155"/>
</dbReference>
<feature type="domain" description="DUF155" evidence="2">
    <location>
        <begin position="121"/>
        <end position="313"/>
    </location>
</feature>
<protein>
    <submittedName>
        <fullName evidence="3">HBR289Wp</fullName>
    </submittedName>
</protein>
<dbReference type="OrthoDB" id="242766at2759"/>
<proteinExistence type="inferred from homology"/>
<keyword evidence="4" id="KW-1185">Reference proteome</keyword>
<evidence type="ECO:0000256" key="1">
    <source>
        <dbReference type="ARBA" id="ARBA00008306"/>
    </source>
</evidence>
<dbReference type="PANTHER" id="PTHR16255">
    <property type="entry name" value="REQUIRED FOR MEIOTIC NUCLEAR DIVISION PROTEIN 1 HOMOLOG"/>
    <property type="match status" value="1"/>
</dbReference>
<dbReference type="AlphaFoldDB" id="A0A109UX97"/>
<dbReference type="Pfam" id="PF02582">
    <property type="entry name" value="DUF155"/>
    <property type="match status" value="1"/>
</dbReference>
<evidence type="ECO:0000259" key="2">
    <source>
        <dbReference type="Pfam" id="PF02582"/>
    </source>
</evidence>
<evidence type="ECO:0000313" key="4">
    <source>
        <dbReference type="Proteomes" id="UP000243052"/>
    </source>
</evidence>
<name>A0A109UX97_9SACH</name>
<dbReference type="GO" id="GO:0070131">
    <property type="term" value="P:positive regulation of mitochondrial translation"/>
    <property type="evidence" value="ECO:0007669"/>
    <property type="project" value="TreeGrafter"/>
</dbReference>
<dbReference type="PANTHER" id="PTHR16255:SF1">
    <property type="entry name" value="REQUIRED FOR MEIOTIC NUCLEAR DIVISION PROTEIN 1 HOMOLOG"/>
    <property type="match status" value="1"/>
</dbReference>
<dbReference type="GeneID" id="28721446"/>
<organism evidence="3 4">
    <name type="scientific">Eremothecium sinecaudum</name>
    <dbReference type="NCBI Taxonomy" id="45286"/>
    <lineage>
        <taxon>Eukaryota</taxon>
        <taxon>Fungi</taxon>
        <taxon>Dikarya</taxon>
        <taxon>Ascomycota</taxon>
        <taxon>Saccharomycotina</taxon>
        <taxon>Saccharomycetes</taxon>
        <taxon>Saccharomycetales</taxon>
        <taxon>Saccharomycetaceae</taxon>
        <taxon>Eremothecium</taxon>
    </lineage>
</organism>
<dbReference type="Proteomes" id="UP000243052">
    <property type="component" value="Chromosome ii"/>
</dbReference>
<evidence type="ECO:0000313" key="3">
    <source>
        <dbReference type="EMBL" id="AMD19190.1"/>
    </source>
</evidence>
<dbReference type="InterPro" id="IPR051624">
    <property type="entry name" value="RMD1/Sad1-interacting"/>
</dbReference>
<sequence length="374" mass="42749">MIYFPTIKPFIRRFGCLATTEARRMASSAAFEPKSHGLRKPILSNTKRISRNVDSQNKQLFETLSKFLKVKPVVSITTAEAYDLPHVIDLLHRQGYQPSSIIPNEIVSFNYFHEGQVGEVMIISQNGTIVSWGFDESCNLKQILPLVEEARVNPLKEEQFESEDMDYVELESETQWKNLKQVMDIGNEKESLMKADLLIISKLSGMDGILDKAAFSGGMSRSTRLAVLESALESLIKETRDFSESLSKGAQLKVTESAVLRSTGRLFLIRGKLNLYSELIETPDLYWSEPVLEKLYIQVSRHLDIPLRISILNKKLDYASDESRAMMSVLNEKKSTRLEWIIIYLIAVEVCIELYHFYEKSIYSNRNSNEAHFS</sequence>
<dbReference type="EMBL" id="CP014242">
    <property type="protein sequence ID" value="AMD19190.1"/>
    <property type="molecule type" value="Genomic_DNA"/>
</dbReference>
<accession>A0A109UX97</accession>
<gene>
    <name evidence="3" type="ORF">AW171_hschr21005</name>
</gene>
<dbReference type="RefSeq" id="XP_017986186.1">
    <property type="nucleotide sequence ID" value="XM_018130697.1"/>
</dbReference>
<comment type="similarity">
    <text evidence="1">Belongs to the RMD1/sif2 family.</text>
</comment>
<dbReference type="GO" id="GO:0005739">
    <property type="term" value="C:mitochondrion"/>
    <property type="evidence" value="ECO:0007669"/>
    <property type="project" value="UniProtKB-ARBA"/>
</dbReference>
<reference evidence="3 4" key="1">
    <citation type="submission" date="2016-01" db="EMBL/GenBank/DDBJ databases">
        <title>Genome sequence of the yeast Holleya sinecauda.</title>
        <authorList>
            <person name="Dietrich F.S."/>
        </authorList>
    </citation>
    <scope>NUCLEOTIDE SEQUENCE [LARGE SCALE GENOMIC DNA]</scope>
    <source>
        <strain evidence="3 4">ATCC 58844</strain>
    </source>
</reference>